<dbReference type="EMBL" id="CP104067">
    <property type="protein sequence ID" value="WAH44070.1"/>
    <property type="molecule type" value="Genomic_DNA"/>
</dbReference>
<feature type="domain" description="MmgE/PrpD C-terminal" evidence="3">
    <location>
        <begin position="284"/>
        <end position="440"/>
    </location>
</feature>
<reference evidence="4" key="1">
    <citation type="submission" date="2022-08" db="EMBL/GenBank/DDBJ databases">
        <title>Alicyclobacillus fastidiosus DSM 17978, complete genome.</title>
        <authorList>
            <person name="Wang Q."/>
            <person name="Cai R."/>
            <person name="Wang Z."/>
        </authorList>
    </citation>
    <scope>NUCLEOTIDE SEQUENCE</scope>
    <source>
        <strain evidence="4">DSM 17978</strain>
    </source>
</reference>
<keyword evidence="5" id="KW-1185">Reference proteome</keyword>
<evidence type="ECO:0000256" key="1">
    <source>
        <dbReference type="ARBA" id="ARBA00006174"/>
    </source>
</evidence>
<accession>A0ABY6ZMB1</accession>
<name>A0ABY6ZMB1_9BACL</name>
<dbReference type="Proteomes" id="UP001164761">
    <property type="component" value="Chromosome"/>
</dbReference>
<dbReference type="SUPFAM" id="SSF103378">
    <property type="entry name" value="2-methylcitrate dehydratase PrpD"/>
    <property type="match status" value="1"/>
</dbReference>
<organism evidence="4 5">
    <name type="scientific">Alicyclobacillus fastidiosus</name>
    <dbReference type="NCBI Taxonomy" id="392011"/>
    <lineage>
        <taxon>Bacteria</taxon>
        <taxon>Bacillati</taxon>
        <taxon>Bacillota</taxon>
        <taxon>Bacilli</taxon>
        <taxon>Bacillales</taxon>
        <taxon>Alicyclobacillaceae</taxon>
        <taxon>Alicyclobacillus</taxon>
    </lineage>
</organism>
<dbReference type="PANTHER" id="PTHR16943:SF8">
    <property type="entry name" value="2-METHYLCITRATE DEHYDRATASE"/>
    <property type="match status" value="1"/>
</dbReference>
<dbReference type="InterPro" id="IPR036148">
    <property type="entry name" value="MmgE/PrpD_sf"/>
</dbReference>
<protein>
    <submittedName>
        <fullName evidence="4">MmgE/PrpD family protein</fullName>
    </submittedName>
</protein>
<evidence type="ECO:0000313" key="5">
    <source>
        <dbReference type="Proteomes" id="UP001164761"/>
    </source>
</evidence>
<dbReference type="InterPro" id="IPR005656">
    <property type="entry name" value="MmgE_PrpD"/>
</dbReference>
<dbReference type="InterPro" id="IPR042188">
    <property type="entry name" value="MmgE/PrpD_sf_2"/>
</dbReference>
<dbReference type="Gene3D" id="3.30.1330.120">
    <property type="entry name" value="2-methylcitrate dehydratase PrpD"/>
    <property type="match status" value="1"/>
</dbReference>
<dbReference type="Gene3D" id="1.10.4100.10">
    <property type="entry name" value="2-methylcitrate dehydratase PrpD"/>
    <property type="match status" value="1"/>
</dbReference>
<evidence type="ECO:0000313" key="4">
    <source>
        <dbReference type="EMBL" id="WAH44070.1"/>
    </source>
</evidence>
<evidence type="ECO:0000259" key="2">
    <source>
        <dbReference type="Pfam" id="PF03972"/>
    </source>
</evidence>
<evidence type="ECO:0000259" key="3">
    <source>
        <dbReference type="Pfam" id="PF19305"/>
    </source>
</evidence>
<dbReference type="InterPro" id="IPR042183">
    <property type="entry name" value="MmgE/PrpD_sf_1"/>
</dbReference>
<dbReference type="Pfam" id="PF03972">
    <property type="entry name" value="MmgE_PrpD_N"/>
    <property type="match status" value="1"/>
</dbReference>
<dbReference type="RefSeq" id="WP_268007970.1">
    <property type="nucleotide sequence ID" value="NZ_CP104067.1"/>
</dbReference>
<proteinExistence type="inferred from homology"/>
<gene>
    <name evidence="4" type="ORF">NZD89_12210</name>
</gene>
<dbReference type="Pfam" id="PF19305">
    <property type="entry name" value="MmgE_PrpD_C"/>
    <property type="match status" value="1"/>
</dbReference>
<dbReference type="PANTHER" id="PTHR16943">
    <property type="entry name" value="2-METHYLCITRATE DEHYDRATASE-RELATED"/>
    <property type="match status" value="1"/>
</dbReference>
<dbReference type="InterPro" id="IPR045336">
    <property type="entry name" value="MmgE_PrpD_N"/>
</dbReference>
<feature type="domain" description="MmgE/PrpD N-terminal" evidence="2">
    <location>
        <begin position="9"/>
        <end position="261"/>
    </location>
</feature>
<sequence>MSNTKAMAEKLAEYVCDLRFVDLPERVVETTKVAFLDWLGNAVVGSQMPPAQIVSRVLAAQGVQEQQATIIGSLGLEKPLKIVGDRRLRATALWATLVNGSSSHIIELDDVHKASIIHAGTVVIPASLALAEHLHSSGRELIEAIVVGFDTCIRIGEAVTPAHYQYFHTTGTVGTFGAAAAAAKLLKLSVDETCHALGTAGTQAAGLWEFIETGAMSKHLHSGKAGYNGLLAAMLAKEGFTGALEILEGKRGFMNAMASSFDESKVLDRLGTRFTVLENCYKIHSSCRHTHHAIDLVIQLVSEHDLDPEEIQRIEVGTYQVALDITDNPNPTSVYDGKFSIQYCTALAAVKRRAGLDEFIEENLNDDIVRDILGKVRVFVDTDANERYPEKWGARVTIFTVDGQKLEALTDYPRGDFENPVSVEELKNKFTSLVKRYLDETVINELVSRSLSIDDLSDVSTFFNSIG</sequence>
<comment type="similarity">
    <text evidence="1">Belongs to the PrpD family.</text>
</comment>
<dbReference type="InterPro" id="IPR045337">
    <property type="entry name" value="MmgE_PrpD_C"/>
</dbReference>